<dbReference type="HOGENOM" id="CLU_136927_0_0_1"/>
<accession>A0A0D0DAR0</accession>
<dbReference type="OrthoDB" id="2669765at2759"/>
<dbReference type="EMBL" id="KN828990">
    <property type="protein sequence ID" value="KIK74295.1"/>
    <property type="molecule type" value="Genomic_DNA"/>
</dbReference>
<gene>
    <name evidence="1" type="ORF">PAXRUDRAFT_176169</name>
</gene>
<protein>
    <submittedName>
        <fullName evidence="1">Uncharacterized protein</fullName>
    </submittedName>
</protein>
<proteinExistence type="predicted"/>
<dbReference type="STRING" id="930991.A0A0D0DAR0"/>
<dbReference type="Proteomes" id="UP000054538">
    <property type="component" value="Unassembled WGS sequence"/>
</dbReference>
<evidence type="ECO:0000313" key="1">
    <source>
        <dbReference type="EMBL" id="KIK74295.1"/>
    </source>
</evidence>
<dbReference type="AlphaFoldDB" id="A0A0D0DAR0"/>
<feature type="non-terminal residue" evidence="1">
    <location>
        <position position="156"/>
    </location>
</feature>
<reference evidence="1 2" key="1">
    <citation type="submission" date="2014-04" db="EMBL/GenBank/DDBJ databases">
        <authorList>
            <consortium name="DOE Joint Genome Institute"/>
            <person name="Kuo A."/>
            <person name="Kohler A."/>
            <person name="Jargeat P."/>
            <person name="Nagy L.G."/>
            <person name="Floudas D."/>
            <person name="Copeland A."/>
            <person name="Barry K.W."/>
            <person name="Cichocki N."/>
            <person name="Veneault-Fourrey C."/>
            <person name="LaButti K."/>
            <person name="Lindquist E.A."/>
            <person name="Lipzen A."/>
            <person name="Lundell T."/>
            <person name="Morin E."/>
            <person name="Murat C."/>
            <person name="Sun H."/>
            <person name="Tunlid A."/>
            <person name="Henrissat B."/>
            <person name="Grigoriev I.V."/>
            <person name="Hibbett D.S."/>
            <person name="Martin F."/>
            <person name="Nordberg H.P."/>
            <person name="Cantor M.N."/>
            <person name="Hua S.X."/>
        </authorList>
    </citation>
    <scope>NUCLEOTIDE SEQUENCE [LARGE SCALE GENOMIC DNA]</scope>
    <source>
        <strain evidence="1 2">Ve08.2h10</strain>
    </source>
</reference>
<organism evidence="1 2">
    <name type="scientific">Paxillus rubicundulus Ve08.2h10</name>
    <dbReference type="NCBI Taxonomy" id="930991"/>
    <lineage>
        <taxon>Eukaryota</taxon>
        <taxon>Fungi</taxon>
        <taxon>Dikarya</taxon>
        <taxon>Basidiomycota</taxon>
        <taxon>Agaricomycotina</taxon>
        <taxon>Agaricomycetes</taxon>
        <taxon>Agaricomycetidae</taxon>
        <taxon>Boletales</taxon>
        <taxon>Paxilineae</taxon>
        <taxon>Paxillaceae</taxon>
        <taxon>Paxillus</taxon>
    </lineage>
</organism>
<keyword evidence="2" id="KW-1185">Reference proteome</keyword>
<dbReference type="InParanoid" id="A0A0D0DAR0"/>
<name>A0A0D0DAR0_9AGAM</name>
<sequence length="156" mass="17496">ALGKLCSSYAHQLYKMNCAMGKSTHHKHAHMHTHPTLGVDTGLINELVKTFAWVPPLLVFWFQSLLYFVTDKELEEAFGAIDHEKEDAQANTANMLHPNIAVLEGKVYDWKELEVVDKGTTPSGFMEDISISDKAVNNGQWDIMRLLMSQGVALLL</sequence>
<evidence type="ECO:0000313" key="2">
    <source>
        <dbReference type="Proteomes" id="UP000054538"/>
    </source>
</evidence>
<reference evidence="2" key="2">
    <citation type="submission" date="2015-01" db="EMBL/GenBank/DDBJ databases">
        <title>Evolutionary Origins and Diversification of the Mycorrhizal Mutualists.</title>
        <authorList>
            <consortium name="DOE Joint Genome Institute"/>
            <consortium name="Mycorrhizal Genomics Consortium"/>
            <person name="Kohler A."/>
            <person name="Kuo A."/>
            <person name="Nagy L.G."/>
            <person name="Floudas D."/>
            <person name="Copeland A."/>
            <person name="Barry K.W."/>
            <person name="Cichocki N."/>
            <person name="Veneault-Fourrey C."/>
            <person name="LaButti K."/>
            <person name="Lindquist E.A."/>
            <person name="Lipzen A."/>
            <person name="Lundell T."/>
            <person name="Morin E."/>
            <person name="Murat C."/>
            <person name="Riley R."/>
            <person name="Ohm R."/>
            <person name="Sun H."/>
            <person name="Tunlid A."/>
            <person name="Henrissat B."/>
            <person name="Grigoriev I.V."/>
            <person name="Hibbett D.S."/>
            <person name="Martin F."/>
        </authorList>
    </citation>
    <scope>NUCLEOTIDE SEQUENCE [LARGE SCALE GENOMIC DNA]</scope>
    <source>
        <strain evidence="2">Ve08.2h10</strain>
    </source>
</reference>